<organism evidence="2 3">
    <name type="scientific">Belliella kenyensis</name>
    <dbReference type="NCBI Taxonomy" id="1472724"/>
    <lineage>
        <taxon>Bacteria</taxon>
        <taxon>Pseudomonadati</taxon>
        <taxon>Bacteroidota</taxon>
        <taxon>Cytophagia</taxon>
        <taxon>Cytophagales</taxon>
        <taxon>Cyclobacteriaceae</taxon>
        <taxon>Belliella</taxon>
    </lineage>
</organism>
<name>A0ABV8ERV7_9BACT</name>
<keyword evidence="1" id="KW-0472">Membrane</keyword>
<keyword evidence="1" id="KW-1133">Transmembrane helix</keyword>
<feature type="transmembrane region" description="Helical" evidence="1">
    <location>
        <begin position="42"/>
        <end position="65"/>
    </location>
</feature>
<evidence type="ECO:0000313" key="3">
    <source>
        <dbReference type="Proteomes" id="UP001595766"/>
    </source>
</evidence>
<evidence type="ECO:0000256" key="1">
    <source>
        <dbReference type="SAM" id="Phobius"/>
    </source>
</evidence>
<dbReference type="Proteomes" id="UP001595766">
    <property type="component" value="Unassembled WGS sequence"/>
</dbReference>
<accession>A0ABV8ERV7</accession>
<keyword evidence="3" id="KW-1185">Reference proteome</keyword>
<dbReference type="RefSeq" id="WP_241295131.1">
    <property type="nucleotide sequence ID" value="NZ_JAKZGR010000008.1"/>
</dbReference>
<comment type="caution">
    <text evidence="2">The sequence shown here is derived from an EMBL/GenBank/DDBJ whole genome shotgun (WGS) entry which is preliminary data.</text>
</comment>
<proteinExistence type="predicted"/>
<reference evidence="3" key="1">
    <citation type="journal article" date="2019" name="Int. J. Syst. Evol. Microbiol.">
        <title>The Global Catalogue of Microorganisms (GCM) 10K type strain sequencing project: providing services to taxonomists for standard genome sequencing and annotation.</title>
        <authorList>
            <consortium name="The Broad Institute Genomics Platform"/>
            <consortium name="The Broad Institute Genome Sequencing Center for Infectious Disease"/>
            <person name="Wu L."/>
            <person name="Ma J."/>
        </authorList>
    </citation>
    <scope>NUCLEOTIDE SEQUENCE [LARGE SCALE GENOMIC DNA]</scope>
    <source>
        <strain evidence="3">CECT 8551</strain>
    </source>
</reference>
<feature type="transmembrane region" description="Helical" evidence="1">
    <location>
        <begin position="147"/>
        <end position="165"/>
    </location>
</feature>
<feature type="transmembrane region" description="Helical" evidence="1">
    <location>
        <begin position="9"/>
        <end position="30"/>
    </location>
</feature>
<evidence type="ECO:0008006" key="4">
    <source>
        <dbReference type="Google" id="ProtNLM"/>
    </source>
</evidence>
<dbReference type="EMBL" id="JBHSAV010000094">
    <property type="protein sequence ID" value="MFC3978319.1"/>
    <property type="molecule type" value="Genomic_DNA"/>
</dbReference>
<gene>
    <name evidence="2" type="ORF">ACFOUP_18185</name>
</gene>
<keyword evidence="1" id="KW-0812">Transmembrane</keyword>
<evidence type="ECO:0000313" key="2">
    <source>
        <dbReference type="EMBL" id="MFC3978319.1"/>
    </source>
</evidence>
<sequence length="177" mass="20617">MKNISKIRSVIEISVLITVISLTLCYIVAYNVDFSPENLMVVAFYSFLSPVVYFLIILFTINYMLPKEMIELFEADEKPIKWYIHFIGFFFGIYISSLILDNIYFYLIDNSISKEYAKVLQYFVKDDSEKINSFVIFSKLSPFTQGYIVNFISILIACLISIPIAHNTFSKRNIDEI</sequence>
<feature type="transmembrane region" description="Helical" evidence="1">
    <location>
        <begin position="86"/>
        <end position="107"/>
    </location>
</feature>
<protein>
    <recommendedName>
        <fullName evidence="4">DUF4199 domain-containing protein</fullName>
    </recommendedName>
</protein>